<dbReference type="AlphaFoldDB" id="A0A1J6HUR2"/>
<gene>
    <name evidence="1" type="ORF">BLA27_18560</name>
</gene>
<dbReference type="Proteomes" id="UP000182985">
    <property type="component" value="Unassembled WGS sequence"/>
</dbReference>
<keyword evidence="2" id="KW-1185">Reference proteome</keyword>
<dbReference type="RefSeq" id="WP_071633017.1">
    <property type="nucleotide sequence ID" value="NZ_MOEC01000021.1"/>
</dbReference>
<organism evidence="1 2">
    <name type="scientific">Brucella cytisi</name>
    <dbReference type="NCBI Taxonomy" id="407152"/>
    <lineage>
        <taxon>Bacteria</taxon>
        <taxon>Pseudomonadati</taxon>
        <taxon>Pseudomonadota</taxon>
        <taxon>Alphaproteobacteria</taxon>
        <taxon>Hyphomicrobiales</taxon>
        <taxon>Brucellaceae</taxon>
        <taxon>Brucella/Ochrobactrum group</taxon>
        <taxon>Brucella</taxon>
    </lineage>
</organism>
<protein>
    <submittedName>
        <fullName evidence="1">Uncharacterized protein</fullName>
    </submittedName>
</protein>
<evidence type="ECO:0000313" key="1">
    <source>
        <dbReference type="EMBL" id="OIS91919.1"/>
    </source>
</evidence>
<evidence type="ECO:0000313" key="2">
    <source>
        <dbReference type="Proteomes" id="UP000182985"/>
    </source>
</evidence>
<reference evidence="1 2" key="1">
    <citation type="submission" date="2016-10" db="EMBL/GenBank/DDBJ databases">
        <title>The Draft Genome Sequence of the Potato Rhizosphere Bacteria Ochrobactrum sp. IPA7.2.</title>
        <authorList>
            <person name="Gogoleva N.E."/>
            <person name="Khlopko Y.A."/>
            <person name="Burygin G.L."/>
            <person name="Plotnikov A.O."/>
        </authorList>
    </citation>
    <scope>NUCLEOTIDE SEQUENCE [LARGE SCALE GENOMIC DNA]</scope>
    <source>
        <strain evidence="1 2">IPA7.2</strain>
    </source>
</reference>
<accession>A0A1J6HUR2</accession>
<sequence length="112" mass="12376">MWTPDASIISTAEQRQAAALAAAVETYRKAIQSLIDGKAHEKQYDDGNSLASYVNSTVSEWAAEAQAFVVWRDQVWAYALAELAKVQKAEREQPSVDDFLAELPAFEWPTAA</sequence>
<name>A0A1J6HUR2_9HYPH</name>
<dbReference type="EMBL" id="MOEC01000021">
    <property type="protein sequence ID" value="OIS91919.1"/>
    <property type="molecule type" value="Genomic_DNA"/>
</dbReference>
<proteinExistence type="predicted"/>
<comment type="caution">
    <text evidence="1">The sequence shown here is derived from an EMBL/GenBank/DDBJ whole genome shotgun (WGS) entry which is preliminary data.</text>
</comment>
<dbReference type="OrthoDB" id="7307689at2"/>